<organism evidence="2 3">
    <name type="scientific">Pseudarcicella hirudinis</name>
    <dbReference type="NCBI Taxonomy" id="1079859"/>
    <lineage>
        <taxon>Bacteria</taxon>
        <taxon>Pseudomonadati</taxon>
        <taxon>Bacteroidota</taxon>
        <taxon>Cytophagia</taxon>
        <taxon>Cytophagales</taxon>
        <taxon>Flectobacillaceae</taxon>
        <taxon>Pseudarcicella</taxon>
    </lineage>
</organism>
<keyword evidence="3" id="KW-1185">Reference proteome</keyword>
<feature type="transmembrane region" description="Helical" evidence="1">
    <location>
        <begin position="12"/>
        <end position="31"/>
    </location>
</feature>
<dbReference type="STRING" id="1079859.SAMN04515674_11041"/>
<reference evidence="2 3" key="1">
    <citation type="submission" date="2016-10" db="EMBL/GenBank/DDBJ databases">
        <authorList>
            <person name="de Groot N.N."/>
        </authorList>
    </citation>
    <scope>NUCLEOTIDE SEQUENCE [LARGE SCALE GENOMIC DNA]</scope>
    <source>
        <strain evidence="3">E92,LMG 26720,CCM 7988</strain>
    </source>
</reference>
<sequence length="56" mass="6403">MMPFFLYIDPSSGSMLFQAIIASVLGGLMFFKQLKFKLTHIFSKKEEQAEKENVAN</sequence>
<evidence type="ECO:0000313" key="3">
    <source>
        <dbReference type="Proteomes" id="UP000199306"/>
    </source>
</evidence>
<proteinExistence type="predicted"/>
<evidence type="ECO:0000256" key="1">
    <source>
        <dbReference type="SAM" id="Phobius"/>
    </source>
</evidence>
<dbReference type="AlphaFoldDB" id="A0A1I5VSQ9"/>
<keyword evidence="1" id="KW-0472">Membrane</keyword>
<gene>
    <name evidence="2" type="ORF">SAMN04515674_11041</name>
</gene>
<keyword evidence="1" id="KW-1133">Transmembrane helix</keyword>
<dbReference type="Proteomes" id="UP000199306">
    <property type="component" value="Unassembled WGS sequence"/>
</dbReference>
<dbReference type="EMBL" id="FOXH01000010">
    <property type="protein sequence ID" value="SFQ10529.1"/>
    <property type="molecule type" value="Genomic_DNA"/>
</dbReference>
<evidence type="ECO:0000313" key="2">
    <source>
        <dbReference type="EMBL" id="SFQ10529.1"/>
    </source>
</evidence>
<name>A0A1I5VSQ9_9BACT</name>
<keyword evidence="1" id="KW-0812">Transmembrane</keyword>
<protein>
    <submittedName>
        <fullName evidence="2">Uncharacterized protein</fullName>
    </submittedName>
</protein>
<dbReference type="RefSeq" id="WP_177219429.1">
    <property type="nucleotide sequence ID" value="NZ_FOXH01000010.1"/>
</dbReference>
<accession>A0A1I5VSQ9</accession>